<dbReference type="PANTHER" id="PTHR30589:SF0">
    <property type="entry name" value="PHOSPHATIDYLGLYCEROL--PROLIPOPROTEIN DIACYLGLYCERYL TRANSFERASE"/>
    <property type="match status" value="1"/>
</dbReference>
<comment type="function">
    <text evidence="7">Catalyzes the transfer of the diacylglyceryl group from phosphatidylglycerol to the sulfhydryl group of the N-terminal cysteine of a prolipoprotein, the first step in the formation of mature lipoproteins.</text>
</comment>
<feature type="transmembrane region" description="Helical" evidence="7">
    <location>
        <begin position="206"/>
        <end position="223"/>
    </location>
</feature>
<keyword evidence="6 7" id="KW-0472">Membrane</keyword>
<comment type="subcellular location">
    <subcellularLocation>
        <location evidence="7">Cell membrane</location>
        <topology evidence="7">Multi-pass membrane protein</topology>
    </subcellularLocation>
</comment>
<keyword evidence="3 7" id="KW-0808">Transferase</keyword>
<comment type="pathway">
    <text evidence="7">Protein modification; lipoprotein biosynthesis (diacylglyceryl transfer).</text>
</comment>
<evidence type="ECO:0000256" key="8">
    <source>
        <dbReference type="SAM" id="MobiDB-lite"/>
    </source>
</evidence>
<feature type="transmembrane region" description="Helical" evidence="7">
    <location>
        <begin position="49"/>
        <end position="72"/>
    </location>
</feature>
<evidence type="ECO:0000256" key="4">
    <source>
        <dbReference type="ARBA" id="ARBA00022692"/>
    </source>
</evidence>
<feature type="binding site" evidence="7">
    <location>
        <position position="135"/>
    </location>
    <ligand>
        <name>a 1,2-diacyl-sn-glycero-3-phospho-(1'-sn-glycerol)</name>
        <dbReference type="ChEBI" id="CHEBI:64716"/>
    </ligand>
</feature>
<feature type="region of interest" description="Disordered" evidence="8">
    <location>
        <begin position="303"/>
        <end position="354"/>
    </location>
</feature>
<dbReference type="PANTHER" id="PTHR30589">
    <property type="entry name" value="PROLIPOPROTEIN DIACYLGLYCERYL TRANSFERASE"/>
    <property type="match status" value="1"/>
</dbReference>
<dbReference type="Proteomes" id="UP001596500">
    <property type="component" value="Unassembled WGS sequence"/>
</dbReference>
<feature type="transmembrane region" description="Helical" evidence="7">
    <location>
        <begin position="92"/>
        <end position="109"/>
    </location>
</feature>
<proteinExistence type="inferred from homology"/>
<dbReference type="RefSeq" id="WP_379863151.1">
    <property type="nucleotide sequence ID" value="NZ_JBHTBW010000006.1"/>
</dbReference>
<reference evidence="10" key="1">
    <citation type="journal article" date="2019" name="Int. J. Syst. Evol. Microbiol.">
        <title>The Global Catalogue of Microorganisms (GCM) 10K type strain sequencing project: providing services to taxonomists for standard genome sequencing and annotation.</title>
        <authorList>
            <consortium name="The Broad Institute Genomics Platform"/>
            <consortium name="The Broad Institute Genome Sequencing Center for Infectious Disease"/>
            <person name="Wu L."/>
            <person name="Ma J."/>
        </authorList>
    </citation>
    <scope>NUCLEOTIDE SEQUENCE [LARGE SCALE GENOMIC DNA]</scope>
    <source>
        <strain evidence="10">CGMCC 1.12942</strain>
    </source>
</reference>
<feature type="compositionally biased region" description="Basic and acidic residues" evidence="8">
    <location>
        <begin position="313"/>
        <end position="326"/>
    </location>
</feature>
<evidence type="ECO:0000313" key="9">
    <source>
        <dbReference type="EMBL" id="MFC7439949.1"/>
    </source>
</evidence>
<organism evidence="9 10">
    <name type="scientific">Laceyella putida</name>
    <dbReference type="NCBI Taxonomy" id="110101"/>
    <lineage>
        <taxon>Bacteria</taxon>
        <taxon>Bacillati</taxon>
        <taxon>Bacillota</taxon>
        <taxon>Bacilli</taxon>
        <taxon>Bacillales</taxon>
        <taxon>Thermoactinomycetaceae</taxon>
        <taxon>Laceyella</taxon>
    </lineage>
</organism>
<evidence type="ECO:0000256" key="1">
    <source>
        <dbReference type="ARBA" id="ARBA00007150"/>
    </source>
</evidence>
<name>A0ABW2RG50_9BACL</name>
<evidence type="ECO:0000256" key="6">
    <source>
        <dbReference type="ARBA" id="ARBA00023136"/>
    </source>
</evidence>
<evidence type="ECO:0000256" key="3">
    <source>
        <dbReference type="ARBA" id="ARBA00022679"/>
    </source>
</evidence>
<dbReference type="GO" id="GO:0008961">
    <property type="term" value="F:phosphatidylglycerol-prolipoprotein diacylglyceryl transferase activity"/>
    <property type="evidence" value="ECO:0007669"/>
    <property type="project" value="UniProtKB-EC"/>
</dbReference>
<feature type="transmembrane region" description="Helical" evidence="7">
    <location>
        <begin position="263"/>
        <end position="281"/>
    </location>
</feature>
<evidence type="ECO:0000256" key="5">
    <source>
        <dbReference type="ARBA" id="ARBA00022989"/>
    </source>
</evidence>
<dbReference type="PROSITE" id="PS01311">
    <property type="entry name" value="LGT"/>
    <property type="match status" value="1"/>
</dbReference>
<comment type="similarity">
    <text evidence="1 7">Belongs to the Lgt family.</text>
</comment>
<dbReference type="NCBIfam" id="TIGR00544">
    <property type="entry name" value="lgt"/>
    <property type="match status" value="1"/>
</dbReference>
<dbReference type="EMBL" id="JBHTBW010000006">
    <property type="protein sequence ID" value="MFC7439949.1"/>
    <property type="molecule type" value="Genomic_DNA"/>
</dbReference>
<gene>
    <name evidence="7 9" type="primary">lgt</name>
    <name evidence="9" type="ORF">ACFQNG_02065</name>
</gene>
<comment type="caution">
    <text evidence="9">The sequence shown here is derived from an EMBL/GenBank/DDBJ whole genome shotgun (WGS) entry which is preliminary data.</text>
</comment>
<evidence type="ECO:0000313" key="10">
    <source>
        <dbReference type="Proteomes" id="UP001596500"/>
    </source>
</evidence>
<keyword evidence="10" id="KW-1185">Reference proteome</keyword>
<feature type="transmembrane region" description="Helical" evidence="7">
    <location>
        <begin position="20"/>
        <end position="37"/>
    </location>
</feature>
<dbReference type="EC" id="2.5.1.145" evidence="7"/>
<dbReference type="Pfam" id="PF01790">
    <property type="entry name" value="LGT"/>
    <property type="match status" value="1"/>
</dbReference>
<keyword evidence="5 7" id="KW-1133">Transmembrane helix</keyword>
<keyword evidence="2 7" id="KW-1003">Cell membrane</keyword>
<accession>A0ABW2RG50</accession>
<evidence type="ECO:0000256" key="7">
    <source>
        <dbReference type="HAMAP-Rule" id="MF_01147"/>
    </source>
</evidence>
<comment type="catalytic activity">
    <reaction evidence="7">
        <text>L-cysteinyl-[prolipoprotein] + a 1,2-diacyl-sn-glycero-3-phospho-(1'-sn-glycerol) = an S-1,2-diacyl-sn-glyceryl-L-cysteinyl-[prolipoprotein] + sn-glycerol 1-phosphate + H(+)</text>
        <dbReference type="Rhea" id="RHEA:56712"/>
        <dbReference type="Rhea" id="RHEA-COMP:14679"/>
        <dbReference type="Rhea" id="RHEA-COMP:14680"/>
        <dbReference type="ChEBI" id="CHEBI:15378"/>
        <dbReference type="ChEBI" id="CHEBI:29950"/>
        <dbReference type="ChEBI" id="CHEBI:57685"/>
        <dbReference type="ChEBI" id="CHEBI:64716"/>
        <dbReference type="ChEBI" id="CHEBI:140658"/>
        <dbReference type="EC" id="2.5.1.145"/>
    </reaction>
</comment>
<dbReference type="HAMAP" id="MF_01147">
    <property type="entry name" value="Lgt"/>
    <property type="match status" value="1"/>
</dbReference>
<sequence>MWQAVIDPIAFTLGPLNVHWYGVIMGTAAFLGLILAVREGERRGLDSETILDMMLWILPSAIIGARLYYVLFEWEYYAMHPEDIVAVWKGGLAIHGGLIVAFLVGYIFVKKRNIPFLQIADILIPSVILGQAIGRWGNFINQEAHGGEVSRSFLEGLHLPNWIIDQMNIQGVYYHPTFLYESLWNLVGFGLLLFIRSRNPRRGEVLFSYMIWYSLGRFFIEGLRTDSLTFTGPDWLAQVMEGLWSPMLFLFDPGLMDEGNVRIAQLMSLILALIGVFFIIWRRATGKATVSYRGEVVTEATEIPQQADVVEGPEEKAEETVDKTADGQEESAAEATESEETAGEDGKKEGKSEA</sequence>
<keyword evidence="4 7" id="KW-0812">Transmembrane</keyword>
<dbReference type="InterPro" id="IPR001640">
    <property type="entry name" value="Lgt"/>
</dbReference>
<evidence type="ECO:0000256" key="2">
    <source>
        <dbReference type="ARBA" id="ARBA00022475"/>
    </source>
</evidence>
<protein>
    <recommendedName>
        <fullName evidence="7">Phosphatidylglycerol--prolipoprotein diacylglyceryl transferase</fullName>
        <ecNumber evidence="7">2.5.1.145</ecNumber>
    </recommendedName>
</protein>
<feature type="compositionally biased region" description="Basic and acidic residues" evidence="8">
    <location>
        <begin position="344"/>
        <end position="354"/>
    </location>
</feature>
<feature type="compositionally biased region" description="Acidic residues" evidence="8">
    <location>
        <begin position="327"/>
        <end position="343"/>
    </location>
</feature>